<protein>
    <recommendedName>
        <fullName evidence="2">TauD/TfdA-like domain-containing protein</fullName>
    </recommendedName>
</protein>
<evidence type="ECO:0000313" key="3">
    <source>
        <dbReference type="EMBL" id="SFV77666.1"/>
    </source>
</evidence>
<dbReference type="InterPro" id="IPR003819">
    <property type="entry name" value="TauD/TfdA-like"/>
</dbReference>
<sequence>MANILVSNDDYQFWRDEKLAKAVTQIEDCLIEINNPKQLTQAEKTQIVNLCEHNNFALFQTKQLQHYEKDLVSFNQQFGLEDFDAHLYVENQGLAHITQSEAEHQAEFIPYTNRAIGWHTDGYYNAIENRVRAFSLYCVNPASSGGENSWIDHQMIYLLLREQNPEVAKALTHAKAMSIPAHIVDGEIRRETSVGPIYLIDDQTNRLYMRYTQRKKSIDFYNSDEIKQAVEILDQLLSGNTEHHFSHTMSANQGLICNNILHKRSSFTDDAGSVRLMLRGRYFNEVH</sequence>
<evidence type="ECO:0000256" key="1">
    <source>
        <dbReference type="ARBA" id="ARBA00023002"/>
    </source>
</evidence>
<reference evidence="3" key="1">
    <citation type="submission" date="2016-10" db="EMBL/GenBank/DDBJ databases">
        <authorList>
            <person name="de Groot N.N."/>
        </authorList>
    </citation>
    <scope>NUCLEOTIDE SEQUENCE</scope>
</reference>
<organism evidence="3">
    <name type="scientific">hydrothermal vent metagenome</name>
    <dbReference type="NCBI Taxonomy" id="652676"/>
    <lineage>
        <taxon>unclassified sequences</taxon>
        <taxon>metagenomes</taxon>
        <taxon>ecological metagenomes</taxon>
    </lineage>
</organism>
<keyword evidence="1" id="KW-0560">Oxidoreductase</keyword>
<dbReference type="Gene3D" id="3.60.130.10">
    <property type="entry name" value="Clavaminate synthase-like"/>
    <property type="match status" value="1"/>
</dbReference>
<gene>
    <name evidence="3" type="ORF">MNB_SUP05-4-1102</name>
</gene>
<feature type="domain" description="TauD/TfdA-like" evidence="2">
    <location>
        <begin position="30"/>
        <end position="279"/>
    </location>
</feature>
<dbReference type="GO" id="GO:0016491">
    <property type="term" value="F:oxidoreductase activity"/>
    <property type="evidence" value="ECO:0007669"/>
    <property type="project" value="UniProtKB-KW"/>
</dbReference>
<proteinExistence type="predicted"/>
<name>A0A1W1DB59_9ZZZZ</name>
<dbReference type="Pfam" id="PF02668">
    <property type="entry name" value="TauD"/>
    <property type="match status" value="1"/>
</dbReference>
<dbReference type="EMBL" id="FPHR01000030">
    <property type="protein sequence ID" value="SFV77666.1"/>
    <property type="molecule type" value="Genomic_DNA"/>
</dbReference>
<dbReference type="AlphaFoldDB" id="A0A1W1DB59"/>
<accession>A0A1W1DB59</accession>
<dbReference type="SUPFAM" id="SSF51197">
    <property type="entry name" value="Clavaminate synthase-like"/>
    <property type="match status" value="1"/>
</dbReference>
<dbReference type="InterPro" id="IPR042098">
    <property type="entry name" value="TauD-like_sf"/>
</dbReference>
<evidence type="ECO:0000259" key="2">
    <source>
        <dbReference type="Pfam" id="PF02668"/>
    </source>
</evidence>